<keyword evidence="3 5" id="KW-0863">Zinc-finger</keyword>
<dbReference type="GO" id="GO:0003730">
    <property type="term" value="F:mRNA 3'-UTR binding"/>
    <property type="evidence" value="ECO:0007669"/>
    <property type="project" value="TreeGrafter"/>
</dbReference>
<organism evidence="9">
    <name type="scientific">Onchocerca flexuosa</name>
    <dbReference type="NCBI Taxonomy" id="387005"/>
    <lineage>
        <taxon>Eukaryota</taxon>
        <taxon>Metazoa</taxon>
        <taxon>Ecdysozoa</taxon>
        <taxon>Nematoda</taxon>
        <taxon>Chromadorea</taxon>
        <taxon>Rhabditida</taxon>
        <taxon>Spirurina</taxon>
        <taxon>Spiruromorpha</taxon>
        <taxon>Filarioidea</taxon>
        <taxon>Onchocercidae</taxon>
        <taxon>Onchocerca</taxon>
    </lineage>
</organism>
<reference evidence="7 8" key="2">
    <citation type="submission" date="2018-11" db="EMBL/GenBank/DDBJ databases">
        <authorList>
            <consortium name="Pathogen Informatics"/>
        </authorList>
    </citation>
    <scope>NUCLEOTIDE SEQUENCE [LARGE SCALE GENOMIC DNA]</scope>
</reference>
<feature type="domain" description="C3H1-type" evidence="6">
    <location>
        <begin position="127"/>
        <end position="155"/>
    </location>
</feature>
<dbReference type="WBParaSite" id="OFLC_0001576101-mRNA-1">
    <property type="protein sequence ID" value="OFLC_0001576101-mRNA-1"/>
    <property type="gene ID" value="OFLC_0001576101"/>
</dbReference>
<dbReference type="GO" id="GO:0080090">
    <property type="term" value="P:regulation of primary metabolic process"/>
    <property type="evidence" value="ECO:0007669"/>
    <property type="project" value="UniProtKB-ARBA"/>
</dbReference>
<dbReference type="InterPro" id="IPR000571">
    <property type="entry name" value="Znf_CCCH"/>
</dbReference>
<dbReference type="Gene3D" id="6.10.250.3220">
    <property type="match status" value="1"/>
</dbReference>
<evidence type="ECO:0000256" key="2">
    <source>
        <dbReference type="ARBA" id="ARBA00022737"/>
    </source>
</evidence>
<dbReference type="Proteomes" id="UP000267606">
    <property type="component" value="Unassembled WGS sequence"/>
</dbReference>
<accession>A0A183I7N6</accession>
<dbReference type="SUPFAM" id="SSF90229">
    <property type="entry name" value="CCCH zinc finger"/>
    <property type="match status" value="2"/>
</dbReference>
<dbReference type="GO" id="GO:0030154">
    <property type="term" value="P:cell differentiation"/>
    <property type="evidence" value="ECO:0007669"/>
    <property type="project" value="UniProtKB-ARBA"/>
</dbReference>
<dbReference type="InterPro" id="IPR036855">
    <property type="entry name" value="Znf_CCCH_sf"/>
</dbReference>
<feature type="zinc finger region" description="C3H1-type" evidence="5">
    <location>
        <begin position="88"/>
        <end position="116"/>
    </location>
</feature>
<evidence type="ECO:0000256" key="3">
    <source>
        <dbReference type="ARBA" id="ARBA00022771"/>
    </source>
</evidence>
<dbReference type="SMART" id="SM00356">
    <property type="entry name" value="ZnF_C3H1"/>
    <property type="match status" value="2"/>
</dbReference>
<evidence type="ECO:0000259" key="6">
    <source>
        <dbReference type="PROSITE" id="PS50103"/>
    </source>
</evidence>
<evidence type="ECO:0000256" key="5">
    <source>
        <dbReference type="PROSITE-ProRule" id="PRU00723"/>
    </source>
</evidence>
<dbReference type="GO" id="GO:0005829">
    <property type="term" value="C:cytosol"/>
    <property type="evidence" value="ECO:0007669"/>
    <property type="project" value="TreeGrafter"/>
</dbReference>
<dbReference type="GO" id="GO:0008270">
    <property type="term" value="F:zinc ion binding"/>
    <property type="evidence" value="ECO:0007669"/>
    <property type="project" value="UniProtKB-KW"/>
</dbReference>
<name>A0A183I7N6_9BILA</name>
<evidence type="ECO:0000313" key="7">
    <source>
        <dbReference type="EMBL" id="VDP23608.1"/>
    </source>
</evidence>
<dbReference type="FunFam" id="4.10.1000.10:FF:000001">
    <property type="entry name" value="zinc finger CCCH domain-containing protein 15-like"/>
    <property type="match status" value="1"/>
</dbReference>
<proteinExistence type="predicted"/>
<keyword evidence="2" id="KW-0677">Repeat</keyword>
<keyword evidence="1 5" id="KW-0479">Metal-binding</keyword>
<reference evidence="9" key="1">
    <citation type="submission" date="2016-06" db="UniProtKB">
        <authorList>
            <consortium name="WormBaseParasite"/>
        </authorList>
    </citation>
    <scope>IDENTIFICATION</scope>
</reference>
<dbReference type="EMBL" id="UZAJ01042765">
    <property type="protein sequence ID" value="VDP23608.1"/>
    <property type="molecule type" value="Genomic_DNA"/>
</dbReference>
<protein>
    <submittedName>
        <fullName evidence="9">C3H1-type domain-containing protein</fullName>
    </submittedName>
</protein>
<dbReference type="PROSITE" id="PS50103">
    <property type="entry name" value="ZF_C3H1"/>
    <property type="match status" value="2"/>
</dbReference>
<dbReference type="PANTHER" id="PTHR12547:SF144">
    <property type="entry name" value="C3H1-TYPE DOMAIN-CONTAINING PROTEIN"/>
    <property type="match status" value="1"/>
</dbReference>
<dbReference type="Gene3D" id="4.10.1000.10">
    <property type="entry name" value="Zinc finger, CCCH-type"/>
    <property type="match status" value="1"/>
</dbReference>
<dbReference type="AlphaFoldDB" id="A0A183I7N6"/>
<dbReference type="FunFam" id="4.10.1000.10:FF:000018">
    <property type="entry name" value="Zinc finger protein"/>
    <property type="match status" value="1"/>
</dbReference>
<evidence type="ECO:0000313" key="8">
    <source>
        <dbReference type="Proteomes" id="UP000267606"/>
    </source>
</evidence>
<dbReference type="GO" id="GO:0010468">
    <property type="term" value="P:regulation of gene expression"/>
    <property type="evidence" value="ECO:0007669"/>
    <property type="project" value="UniProtKB-ARBA"/>
</dbReference>
<keyword evidence="8" id="KW-1185">Reference proteome</keyword>
<dbReference type="STRING" id="387005.A0A183I7N6"/>
<feature type="domain" description="C3H1-type" evidence="6">
    <location>
        <begin position="88"/>
        <end position="116"/>
    </location>
</feature>
<sequence>MLPVVEIGDDMGNGIQNLALKACELARNDPLVQDELENELNKIVQRKHNKNDNNLINESPKYTNISEWKTLTDSEREELLRERRRKNAFKTSLCRSFRENNSCVYGEECVFAHGENELRLPPQAHPKYKTQLCNKFSVSNFCPYGARCQYIHQRVNKMPKIGIDTVIN</sequence>
<evidence type="ECO:0000313" key="9">
    <source>
        <dbReference type="WBParaSite" id="OFLC_0001576101-mRNA-1"/>
    </source>
</evidence>
<evidence type="ECO:0000256" key="4">
    <source>
        <dbReference type="ARBA" id="ARBA00022833"/>
    </source>
</evidence>
<gene>
    <name evidence="7" type="ORF">OFLC_LOCUS15748</name>
</gene>
<dbReference type="Pfam" id="PF00642">
    <property type="entry name" value="zf-CCCH"/>
    <property type="match status" value="2"/>
</dbReference>
<keyword evidence="4 5" id="KW-0862">Zinc</keyword>
<feature type="zinc finger region" description="C3H1-type" evidence="5">
    <location>
        <begin position="127"/>
        <end position="155"/>
    </location>
</feature>
<evidence type="ECO:0000256" key="1">
    <source>
        <dbReference type="ARBA" id="ARBA00022723"/>
    </source>
</evidence>
<dbReference type="PANTHER" id="PTHR12547">
    <property type="entry name" value="CCCH ZINC FINGER/TIS11-RELATED"/>
    <property type="match status" value="1"/>
</dbReference>
<dbReference type="InterPro" id="IPR045877">
    <property type="entry name" value="ZFP36-like"/>
</dbReference>
<dbReference type="GO" id="GO:0043186">
    <property type="term" value="C:P granule"/>
    <property type="evidence" value="ECO:0007669"/>
    <property type="project" value="UniProtKB-ARBA"/>
</dbReference>